<accession>A0A4Q7LX65</accession>
<reference evidence="2 3" key="1">
    <citation type="journal article" date="2015" name="Stand. Genomic Sci.">
        <title>Genomic Encyclopedia of Bacterial and Archaeal Type Strains, Phase III: the genomes of soil and plant-associated and newly described type strains.</title>
        <authorList>
            <person name="Whitman W.B."/>
            <person name="Woyke T."/>
            <person name="Klenk H.P."/>
            <person name="Zhou Y."/>
            <person name="Lilburn T.G."/>
            <person name="Beck B.J."/>
            <person name="De Vos P."/>
            <person name="Vandamme P."/>
            <person name="Eisen J.A."/>
            <person name="Garrity G."/>
            <person name="Hugenholtz P."/>
            <person name="Kyrpides N.C."/>
        </authorList>
    </citation>
    <scope>NUCLEOTIDE SEQUENCE [LARGE SCALE GENOMIC DNA]</scope>
    <source>
        <strain evidence="2 3">CV2</strain>
    </source>
</reference>
<comment type="caution">
    <text evidence="2">The sequence shown here is derived from an EMBL/GenBank/DDBJ whole genome shotgun (WGS) entry which is preliminary data.</text>
</comment>
<feature type="compositionally biased region" description="Basic and acidic residues" evidence="1">
    <location>
        <begin position="11"/>
        <end position="30"/>
    </location>
</feature>
<organism evidence="2 3">
    <name type="scientific">Microcella putealis</name>
    <dbReference type="NCBI Taxonomy" id="337005"/>
    <lineage>
        <taxon>Bacteria</taxon>
        <taxon>Bacillati</taxon>
        <taxon>Actinomycetota</taxon>
        <taxon>Actinomycetes</taxon>
        <taxon>Micrococcales</taxon>
        <taxon>Microbacteriaceae</taxon>
        <taxon>Microcella</taxon>
    </lineage>
</organism>
<evidence type="ECO:0000313" key="3">
    <source>
        <dbReference type="Proteomes" id="UP000293519"/>
    </source>
</evidence>
<name>A0A4Q7LX65_9MICO</name>
<evidence type="ECO:0000256" key="1">
    <source>
        <dbReference type="SAM" id="MobiDB-lite"/>
    </source>
</evidence>
<evidence type="ECO:0000313" key="2">
    <source>
        <dbReference type="EMBL" id="RZS59615.1"/>
    </source>
</evidence>
<protein>
    <submittedName>
        <fullName evidence="2">Uncharacterized protein</fullName>
    </submittedName>
</protein>
<sequence length="41" mass="4736">MSGKSPRTSQAKKEPKLTIKEKRELKREKAQATVVKPRKSR</sequence>
<dbReference type="EMBL" id="SGWW01000001">
    <property type="protein sequence ID" value="RZS59615.1"/>
    <property type="molecule type" value="Genomic_DNA"/>
</dbReference>
<feature type="region of interest" description="Disordered" evidence="1">
    <location>
        <begin position="1"/>
        <end position="41"/>
    </location>
</feature>
<dbReference type="Proteomes" id="UP000293519">
    <property type="component" value="Unassembled WGS sequence"/>
</dbReference>
<dbReference type="AlphaFoldDB" id="A0A4Q7LX65"/>
<gene>
    <name evidence="2" type="ORF">EV141_0846</name>
</gene>
<keyword evidence="3" id="KW-1185">Reference proteome</keyword>
<proteinExistence type="predicted"/>